<keyword evidence="2" id="KW-1185">Reference proteome</keyword>
<organism evidence="1 2">
    <name type="scientific">Natranaerovirga pectinivora</name>
    <dbReference type="NCBI Taxonomy" id="682400"/>
    <lineage>
        <taxon>Bacteria</taxon>
        <taxon>Bacillati</taxon>
        <taxon>Bacillota</taxon>
        <taxon>Clostridia</taxon>
        <taxon>Lachnospirales</taxon>
        <taxon>Natranaerovirgaceae</taxon>
        <taxon>Natranaerovirga</taxon>
    </lineage>
</organism>
<evidence type="ECO:0000313" key="1">
    <source>
        <dbReference type="EMBL" id="TCT15598.1"/>
    </source>
</evidence>
<evidence type="ECO:0008006" key="3">
    <source>
        <dbReference type="Google" id="ProtNLM"/>
    </source>
</evidence>
<name>A0A4R3MLQ6_9FIRM</name>
<dbReference type="AlphaFoldDB" id="A0A4R3MLQ6"/>
<reference evidence="1 2" key="1">
    <citation type="submission" date="2019-03" db="EMBL/GenBank/DDBJ databases">
        <title>Genomic Encyclopedia of Type Strains, Phase IV (KMG-IV): sequencing the most valuable type-strain genomes for metagenomic binning, comparative biology and taxonomic classification.</title>
        <authorList>
            <person name="Goeker M."/>
        </authorList>
    </citation>
    <scope>NUCLEOTIDE SEQUENCE [LARGE SCALE GENOMIC DNA]</scope>
    <source>
        <strain evidence="1 2">DSM 24629</strain>
    </source>
</reference>
<gene>
    <name evidence="1" type="ORF">EDC18_103306</name>
</gene>
<proteinExistence type="predicted"/>
<dbReference type="Proteomes" id="UP000294902">
    <property type="component" value="Unassembled WGS sequence"/>
</dbReference>
<protein>
    <recommendedName>
        <fullName evidence="3">Lipoprotein</fullName>
    </recommendedName>
</protein>
<sequence>MKYAKLKTLLLIGIFIIISIGCENKSSESSIVIQNYHERIGKGTDSQFYKNGFEYSYYYYIDKDHEVTLEMVIKHEGKEFDNIVLTDIKRNIGDIDGAFGLSAKIDEKNDSIIWALRLDENVEYIISPDFLKNSNGSHGSLSDYGSIEGSTVFSSGYNQKNSNYTEYE</sequence>
<dbReference type="RefSeq" id="WP_132251430.1">
    <property type="nucleotide sequence ID" value="NZ_SMAL01000003.1"/>
</dbReference>
<dbReference type="PROSITE" id="PS51257">
    <property type="entry name" value="PROKAR_LIPOPROTEIN"/>
    <property type="match status" value="1"/>
</dbReference>
<dbReference type="EMBL" id="SMAL01000003">
    <property type="protein sequence ID" value="TCT15598.1"/>
    <property type="molecule type" value="Genomic_DNA"/>
</dbReference>
<comment type="caution">
    <text evidence="1">The sequence shown here is derived from an EMBL/GenBank/DDBJ whole genome shotgun (WGS) entry which is preliminary data.</text>
</comment>
<accession>A0A4R3MLQ6</accession>
<evidence type="ECO:0000313" key="2">
    <source>
        <dbReference type="Proteomes" id="UP000294902"/>
    </source>
</evidence>